<dbReference type="Pfam" id="PF14216">
    <property type="entry name" value="DUF4326"/>
    <property type="match status" value="1"/>
</dbReference>
<dbReference type="Proteomes" id="UP000581206">
    <property type="component" value="Unassembled WGS sequence"/>
</dbReference>
<evidence type="ECO:0000259" key="1">
    <source>
        <dbReference type="Pfam" id="PF14216"/>
    </source>
</evidence>
<dbReference type="InterPro" id="IPR025475">
    <property type="entry name" value="DUF4326"/>
</dbReference>
<name>A0A7X6KTV1_9CELL</name>
<keyword evidence="3" id="KW-1185">Reference proteome</keyword>
<feature type="domain" description="DUF4326" evidence="1">
    <location>
        <begin position="16"/>
        <end position="118"/>
    </location>
</feature>
<dbReference type="RefSeq" id="WP_168629299.1">
    <property type="nucleotide sequence ID" value="NZ_BONL01000033.1"/>
</dbReference>
<comment type="caution">
    <text evidence="2">The sequence shown here is derived from an EMBL/GenBank/DDBJ whole genome shotgun (WGS) entry which is preliminary data.</text>
</comment>
<proteinExistence type="predicted"/>
<reference evidence="2 3" key="1">
    <citation type="submission" date="2020-04" db="EMBL/GenBank/DDBJ databases">
        <title>MicrobeNet Type strains.</title>
        <authorList>
            <person name="Nicholson A.C."/>
        </authorList>
    </citation>
    <scope>NUCLEOTIDE SEQUENCE [LARGE SCALE GENOMIC DNA]</scope>
    <source>
        <strain evidence="2 3">ATCC BAA-788</strain>
    </source>
</reference>
<dbReference type="EMBL" id="JAAXOX010000002">
    <property type="protein sequence ID" value="NKY22197.1"/>
    <property type="molecule type" value="Genomic_DNA"/>
</dbReference>
<evidence type="ECO:0000313" key="3">
    <source>
        <dbReference type="Proteomes" id="UP000581206"/>
    </source>
</evidence>
<accession>A0A7X6KTV1</accession>
<gene>
    <name evidence="2" type="ORF">HGA03_05900</name>
</gene>
<sequence>MPKRIQMSRQRPWRADNPDAVIVARPSRWGNPFKVGEEYVCTDDGTGIGILDIPHRAAAVGAFRGWLAGEFSVREFAAARAWMLAQVQLLHGLDLACWCPLGLSEDGYYQCHADVLLELANPPEEDV</sequence>
<protein>
    <submittedName>
        <fullName evidence="2">DUF4326 domain-containing protein</fullName>
    </submittedName>
</protein>
<dbReference type="AlphaFoldDB" id="A0A7X6KTV1"/>
<organism evidence="2 3">
    <name type="scientific">Cellulomonas denverensis</name>
    <dbReference type="NCBI Taxonomy" id="264297"/>
    <lineage>
        <taxon>Bacteria</taxon>
        <taxon>Bacillati</taxon>
        <taxon>Actinomycetota</taxon>
        <taxon>Actinomycetes</taxon>
        <taxon>Micrococcales</taxon>
        <taxon>Cellulomonadaceae</taxon>
        <taxon>Cellulomonas</taxon>
    </lineage>
</organism>
<evidence type="ECO:0000313" key="2">
    <source>
        <dbReference type="EMBL" id="NKY22197.1"/>
    </source>
</evidence>